<evidence type="ECO:0000313" key="2">
    <source>
        <dbReference type="EMBL" id="KAJ7014189.1"/>
    </source>
</evidence>
<reference evidence="2 3" key="1">
    <citation type="journal article" date="2023" name="Mol. Ecol. Resour.">
        <title>Chromosome-level genome assembly of a triploid poplar Populus alba 'Berolinensis'.</title>
        <authorList>
            <person name="Chen S."/>
            <person name="Yu Y."/>
            <person name="Wang X."/>
            <person name="Wang S."/>
            <person name="Zhang T."/>
            <person name="Zhou Y."/>
            <person name="He R."/>
            <person name="Meng N."/>
            <person name="Wang Y."/>
            <person name="Liu W."/>
            <person name="Liu Z."/>
            <person name="Liu J."/>
            <person name="Guo Q."/>
            <person name="Huang H."/>
            <person name="Sederoff R.R."/>
            <person name="Wang G."/>
            <person name="Qu G."/>
            <person name="Chen S."/>
        </authorList>
    </citation>
    <scope>NUCLEOTIDE SEQUENCE [LARGE SCALE GENOMIC DNA]</scope>
    <source>
        <strain evidence="2">SC-2020</strain>
    </source>
</reference>
<feature type="compositionally biased region" description="Polar residues" evidence="1">
    <location>
        <begin position="18"/>
        <end position="30"/>
    </location>
</feature>
<comment type="caution">
    <text evidence="2">The sequence shown here is derived from an EMBL/GenBank/DDBJ whole genome shotgun (WGS) entry which is preliminary data.</text>
</comment>
<gene>
    <name evidence="2" type="ORF">NC653_003715</name>
</gene>
<dbReference type="EMBL" id="JAQIZT010000001">
    <property type="protein sequence ID" value="KAJ7014189.1"/>
    <property type="molecule type" value="Genomic_DNA"/>
</dbReference>
<dbReference type="AlphaFoldDB" id="A0AAD6RSE6"/>
<name>A0AAD6RSE6_9ROSI</name>
<evidence type="ECO:0000256" key="1">
    <source>
        <dbReference type="SAM" id="MobiDB-lite"/>
    </source>
</evidence>
<dbReference type="Proteomes" id="UP001164929">
    <property type="component" value="Chromosome 1"/>
</dbReference>
<feature type="region of interest" description="Disordered" evidence="1">
    <location>
        <begin position="1"/>
        <end position="31"/>
    </location>
</feature>
<sequence>MMRIKVKGSETEALMETEQLSQVTGQSSNESRGDGYWAIGMGVHIPDLFKYPFWQVPVAAIIKCQAWDEFDELKNTLW</sequence>
<proteinExistence type="predicted"/>
<accession>A0AAD6RSE6</accession>
<evidence type="ECO:0000313" key="3">
    <source>
        <dbReference type="Proteomes" id="UP001164929"/>
    </source>
</evidence>
<protein>
    <submittedName>
        <fullName evidence="2">Uncharacterized protein</fullName>
    </submittedName>
</protein>
<keyword evidence="3" id="KW-1185">Reference proteome</keyword>
<organism evidence="2 3">
    <name type="scientific">Populus alba x Populus x berolinensis</name>
    <dbReference type="NCBI Taxonomy" id="444605"/>
    <lineage>
        <taxon>Eukaryota</taxon>
        <taxon>Viridiplantae</taxon>
        <taxon>Streptophyta</taxon>
        <taxon>Embryophyta</taxon>
        <taxon>Tracheophyta</taxon>
        <taxon>Spermatophyta</taxon>
        <taxon>Magnoliopsida</taxon>
        <taxon>eudicotyledons</taxon>
        <taxon>Gunneridae</taxon>
        <taxon>Pentapetalae</taxon>
        <taxon>rosids</taxon>
        <taxon>fabids</taxon>
        <taxon>Malpighiales</taxon>
        <taxon>Salicaceae</taxon>
        <taxon>Saliceae</taxon>
        <taxon>Populus</taxon>
    </lineage>
</organism>